<evidence type="ECO:0000313" key="2">
    <source>
        <dbReference type="EMBL" id="OGZ37529.1"/>
    </source>
</evidence>
<evidence type="ECO:0000313" key="3">
    <source>
        <dbReference type="Proteomes" id="UP000177061"/>
    </source>
</evidence>
<organism evidence="2 3">
    <name type="scientific">Candidatus Portnoybacteria bacterium RIFCSPHIGHO2_12_FULL_38_9</name>
    <dbReference type="NCBI Taxonomy" id="1801997"/>
    <lineage>
        <taxon>Bacteria</taxon>
        <taxon>Candidatus Portnoyibacteriota</taxon>
    </lineage>
</organism>
<gene>
    <name evidence="2" type="ORF">A3J64_00880</name>
</gene>
<feature type="transmembrane region" description="Helical" evidence="1">
    <location>
        <begin position="28"/>
        <end position="51"/>
    </location>
</feature>
<name>A0A1G2FHH8_9BACT</name>
<reference evidence="2 3" key="1">
    <citation type="journal article" date="2016" name="Nat. Commun.">
        <title>Thousands of microbial genomes shed light on interconnected biogeochemical processes in an aquifer system.</title>
        <authorList>
            <person name="Anantharaman K."/>
            <person name="Brown C.T."/>
            <person name="Hug L.A."/>
            <person name="Sharon I."/>
            <person name="Castelle C.J."/>
            <person name="Probst A.J."/>
            <person name="Thomas B.C."/>
            <person name="Singh A."/>
            <person name="Wilkins M.J."/>
            <person name="Karaoz U."/>
            <person name="Brodie E.L."/>
            <person name="Williams K.H."/>
            <person name="Hubbard S.S."/>
            <person name="Banfield J.F."/>
        </authorList>
    </citation>
    <scope>NUCLEOTIDE SEQUENCE [LARGE SCALE GENOMIC DNA]</scope>
</reference>
<dbReference type="EMBL" id="MHNB01000007">
    <property type="protein sequence ID" value="OGZ37529.1"/>
    <property type="molecule type" value="Genomic_DNA"/>
</dbReference>
<dbReference type="STRING" id="1801997.A3J64_00880"/>
<evidence type="ECO:0000256" key="1">
    <source>
        <dbReference type="SAM" id="Phobius"/>
    </source>
</evidence>
<keyword evidence="1" id="KW-0472">Membrane</keyword>
<proteinExistence type="predicted"/>
<keyword evidence="1" id="KW-0812">Transmembrane</keyword>
<dbReference type="AlphaFoldDB" id="A0A1G2FHH8"/>
<sequence length="63" mass="6733">MRSLIFVFLAIISEGVYATFHRLAGPLIHPILGGGIIGLTAFSVAFALLGLNNNNIIYSQKGM</sequence>
<accession>A0A1G2FHH8</accession>
<dbReference type="Proteomes" id="UP000177061">
    <property type="component" value="Unassembled WGS sequence"/>
</dbReference>
<protein>
    <submittedName>
        <fullName evidence="2">Uncharacterized protein</fullName>
    </submittedName>
</protein>
<comment type="caution">
    <text evidence="2">The sequence shown here is derived from an EMBL/GenBank/DDBJ whole genome shotgun (WGS) entry which is preliminary data.</text>
</comment>
<keyword evidence="1" id="KW-1133">Transmembrane helix</keyword>